<reference evidence="2" key="1">
    <citation type="journal article" date="2019" name="Int. J. Syst. Evol. Microbiol.">
        <title>The Global Catalogue of Microorganisms (GCM) 10K type strain sequencing project: providing services to taxonomists for standard genome sequencing and annotation.</title>
        <authorList>
            <consortium name="The Broad Institute Genomics Platform"/>
            <consortium name="The Broad Institute Genome Sequencing Center for Infectious Disease"/>
            <person name="Wu L."/>
            <person name="Ma J."/>
        </authorList>
    </citation>
    <scope>NUCLEOTIDE SEQUENCE [LARGE SCALE GENOMIC DNA]</scope>
    <source>
        <strain evidence="2">JCM 31696</strain>
    </source>
</reference>
<dbReference type="InterPro" id="IPR008949">
    <property type="entry name" value="Isoprenoid_synthase_dom_sf"/>
</dbReference>
<gene>
    <name evidence="1" type="ORF">ACFQ07_02630</name>
</gene>
<organism evidence="1 2">
    <name type="scientific">Actinomadura adrarensis</name>
    <dbReference type="NCBI Taxonomy" id="1819600"/>
    <lineage>
        <taxon>Bacteria</taxon>
        <taxon>Bacillati</taxon>
        <taxon>Actinomycetota</taxon>
        <taxon>Actinomycetes</taxon>
        <taxon>Streptosporangiales</taxon>
        <taxon>Thermomonosporaceae</taxon>
        <taxon>Actinomadura</taxon>
    </lineage>
</organism>
<feature type="non-terminal residue" evidence="1">
    <location>
        <position position="91"/>
    </location>
</feature>
<evidence type="ECO:0000313" key="2">
    <source>
        <dbReference type="Proteomes" id="UP001597083"/>
    </source>
</evidence>
<accession>A0ABW3CAZ3</accession>
<dbReference type="InterPro" id="IPR000092">
    <property type="entry name" value="Polyprenyl_synt"/>
</dbReference>
<protein>
    <submittedName>
        <fullName evidence="1">Polyprenyl synthetase family protein</fullName>
    </submittedName>
</protein>
<name>A0ABW3CAZ3_9ACTN</name>
<dbReference type="Gene3D" id="1.10.600.10">
    <property type="entry name" value="Farnesyl Diphosphate Synthase"/>
    <property type="match status" value="1"/>
</dbReference>
<comment type="caution">
    <text evidence="1">The sequence shown here is derived from an EMBL/GenBank/DDBJ whole genome shotgun (WGS) entry which is preliminary data.</text>
</comment>
<sequence length="91" mass="9853">MSAPRPQLPTECITEEVVAALHRELAQRWADVDDSLGRVHRYALLPPGKLIRPLLMIWSALAAGGELDHVLPAAAGFEAAHTGSLIHDDII</sequence>
<proteinExistence type="predicted"/>
<keyword evidence="2" id="KW-1185">Reference proteome</keyword>
<dbReference type="Pfam" id="PF00348">
    <property type="entry name" value="polyprenyl_synt"/>
    <property type="match status" value="1"/>
</dbReference>
<evidence type="ECO:0000313" key="1">
    <source>
        <dbReference type="EMBL" id="MFD0851100.1"/>
    </source>
</evidence>
<dbReference type="SUPFAM" id="SSF48576">
    <property type="entry name" value="Terpenoid synthases"/>
    <property type="match status" value="1"/>
</dbReference>
<dbReference type="Proteomes" id="UP001597083">
    <property type="component" value="Unassembled WGS sequence"/>
</dbReference>
<dbReference type="EMBL" id="JBHTIR010000253">
    <property type="protein sequence ID" value="MFD0851100.1"/>
    <property type="molecule type" value="Genomic_DNA"/>
</dbReference>